<accession>A0A6C0I1M6</accession>
<dbReference type="Pfam" id="PF01755">
    <property type="entry name" value="Glyco_transf_25"/>
    <property type="match status" value="1"/>
</dbReference>
<evidence type="ECO:0000313" key="2">
    <source>
        <dbReference type="EMBL" id="QHT86023.1"/>
    </source>
</evidence>
<protein>
    <recommendedName>
        <fullName evidence="1">Glycosyl transferase family 25 domain-containing protein</fullName>
    </recommendedName>
</protein>
<dbReference type="AlphaFoldDB" id="A0A6C0I1M6"/>
<evidence type="ECO:0000259" key="1">
    <source>
        <dbReference type="Pfam" id="PF01755"/>
    </source>
</evidence>
<organism evidence="2">
    <name type="scientific">viral metagenome</name>
    <dbReference type="NCBI Taxonomy" id="1070528"/>
    <lineage>
        <taxon>unclassified sequences</taxon>
        <taxon>metagenomes</taxon>
        <taxon>organismal metagenomes</taxon>
    </lineage>
</organism>
<sequence length="231" mass="27235">MGKTVGIYVVNFMDDARRQRMTDRFKALGLDCHFIHPITTDDERIKDQDIIPFCKRSWAILFQHVDSIRQFYETTTYDYCIVCEDDIYISRSLNEELPKIIDLFESANLDILLLSYLWPYTVVDSQHFPLKKQTDEFKLHGYPNDLWGAHMYMVSRNHAKSMIERFTKEYAEVQKHPTPFCSDWQITKFGERALLVPMVGVEEGGTKTDHDGQNNFHQSCFEFNYSADRFV</sequence>
<dbReference type="EMBL" id="MN740057">
    <property type="protein sequence ID" value="QHT86023.1"/>
    <property type="molecule type" value="Genomic_DNA"/>
</dbReference>
<reference evidence="2" key="1">
    <citation type="journal article" date="2020" name="Nature">
        <title>Giant virus diversity and host interactions through global metagenomics.</title>
        <authorList>
            <person name="Schulz F."/>
            <person name="Roux S."/>
            <person name="Paez-Espino D."/>
            <person name="Jungbluth S."/>
            <person name="Walsh D.A."/>
            <person name="Denef V.J."/>
            <person name="McMahon K.D."/>
            <person name="Konstantinidis K.T."/>
            <person name="Eloe-Fadrosh E.A."/>
            <person name="Kyrpides N.C."/>
            <person name="Woyke T."/>
        </authorList>
    </citation>
    <scope>NUCLEOTIDE SEQUENCE</scope>
    <source>
        <strain evidence="2">GVMAG-M-3300023184-184</strain>
    </source>
</reference>
<name>A0A6C0I1M6_9ZZZZ</name>
<proteinExistence type="predicted"/>
<feature type="domain" description="Glycosyl transferase family 25" evidence="1">
    <location>
        <begin position="7"/>
        <end position="168"/>
    </location>
</feature>
<dbReference type="InterPro" id="IPR002654">
    <property type="entry name" value="Glyco_trans_25"/>
</dbReference>